<keyword evidence="4 6" id="KW-0143">Chaperone</keyword>
<sequence length="275" mass="29622">MCCAVDSTDAVARAEQIHQTSATVTAALGRLLTAASIMGMQLKGEGDSVTLRLAGDGPAGTLLAVSDSSGNVKGYPQNPVVEIPLNRYGKLDVAGAVGKNGTLYVIRDIGLREPYIGQTPIVSGEIAEDITHYYAVSEQIPTVCGLGVLVERDLSVLAAGGYLVQLLPGADEACIEKLEENINRMAPVSTLIHEGKTPQEIAFMALDGFLPQVLDEGRMEYRCDCSRERVERALISLGRDELLAMAEEQPLTEVRCHFCPRVHRFSPDELRGLVK</sequence>
<comment type="subcellular location">
    <subcellularLocation>
        <location evidence="6">Cytoplasm</location>
    </subcellularLocation>
</comment>
<dbReference type="Gene3D" id="3.55.30.10">
    <property type="entry name" value="Hsp33 domain"/>
    <property type="match status" value="1"/>
</dbReference>
<evidence type="ECO:0000313" key="8">
    <source>
        <dbReference type="Proteomes" id="UP000294682"/>
    </source>
</evidence>
<dbReference type="GO" id="GO:0044183">
    <property type="term" value="F:protein folding chaperone"/>
    <property type="evidence" value="ECO:0007669"/>
    <property type="project" value="TreeGrafter"/>
</dbReference>
<evidence type="ECO:0000256" key="6">
    <source>
        <dbReference type="HAMAP-Rule" id="MF_00117"/>
    </source>
</evidence>
<dbReference type="AlphaFoldDB" id="A0A9X8Y8M1"/>
<protein>
    <recommendedName>
        <fullName evidence="6">33 kDa chaperonin</fullName>
    </recommendedName>
    <alternativeName>
        <fullName evidence="6">Heat shock protein 33 homolog</fullName>
        <shortName evidence="6">HSP33</shortName>
    </alternativeName>
</protein>
<dbReference type="SUPFAM" id="SSF64397">
    <property type="entry name" value="Hsp33 domain"/>
    <property type="match status" value="1"/>
</dbReference>
<reference evidence="7 8" key="1">
    <citation type="submission" date="2019-03" db="EMBL/GenBank/DDBJ databases">
        <title>Genomic Encyclopedia of Type Strains, Phase IV (KMG-IV): sequencing the most valuable type-strain genomes for metagenomic binning, comparative biology and taxonomic classification.</title>
        <authorList>
            <person name="Goeker M."/>
        </authorList>
    </citation>
    <scope>NUCLEOTIDE SEQUENCE [LARGE SCALE GENOMIC DNA]</scope>
    <source>
        <strain evidence="7 8">DSM 100433</strain>
    </source>
</reference>
<dbReference type="InterPro" id="IPR000397">
    <property type="entry name" value="Heat_shock_Hsp33"/>
</dbReference>
<feature type="disulfide bond" description="Redox-active" evidence="6">
    <location>
        <begin position="256"/>
        <end position="259"/>
    </location>
</feature>
<dbReference type="NCBIfam" id="NF001033">
    <property type="entry name" value="PRK00114.1"/>
    <property type="match status" value="1"/>
</dbReference>
<comment type="function">
    <text evidence="6">Redox regulated molecular chaperone. Protects both thermally unfolding and oxidatively damaged proteins from irreversible aggregation. Plays an important role in the bacterial defense system toward oxidative stress.</text>
</comment>
<evidence type="ECO:0000256" key="4">
    <source>
        <dbReference type="ARBA" id="ARBA00023186"/>
    </source>
</evidence>
<keyword evidence="2 6" id="KW-0862">Zinc</keyword>
<dbReference type="GO" id="GO:0005737">
    <property type="term" value="C:cytoplasm"/>
    <property type="evidence" value="ECO:0007669"/>
    <property type="project" value="UniProtKB-SubCell"/>
</dbReference>
<organism evidence="7 8">
    <name type="scientific">Harryflintia acetispora</name>
    <dbReference type="NCBI Taxonomy" id="1849041"/>
    <lineage>
        <taxon>Bacteria</taxon>
        <taxon>Bacillati</taxon>
        <taxon>Bacillota</taxon>
        <taxon>Clostridia</taxon>
        <taxon>Eubacteriales</taxon>
        <taxon>Oscillospiraceae</taxon>
        <taxon>Harryflintia</taxon>
    </lineage>
</organism>
<accession>A0A9X8Y8M1</accession>
<feature type="disulfide bond" description="Redox-active" evidence="6">
    <location>
        <begin position="223"/>
        <end position="225"/>
    </location>
</feature>
<evidence type="ECO:0000256" key="2">
    <source>
        <dbReference type="ARBA" id="ARBA00022833"/>
    </source>
</evidence>
<comment type="caution">
    <text evidence="7">The sequence shown here is derived from an EMBL/GenBank/DDBJ whole genome shotgun (WGS) entry which is preliminary data.</text>
</comment>
<comment type="similarity">
    <text evidence="6">Belongs to the HSP33 family.</text>
</comment>
<keyword evidence="3 6" id="KW-1015">Disulfide bond</keyword>
<evidence type="ECO:0000256" key="3">
    <source>
        <dbReference type="ARBA" id="ARBA00023157"/>
    </source>
</evidence>
<gene>
    <name evidence="6" type="primary">hslO</name>
    <name evidence="7" type="ORF">EDD78_103117</name>
</gene>
<dbReference type="SUPFAM" id="SSF118352">
    <property type="entry name" value="HSP33 redox switch-like"/>
    <property type="match status" value="1"/>
</dbReference>
<dbReference type="CDD" id="cd00498">
    <property type="entry name" value="Hsp33"/>
    <property type="match status" value="1"/>
</dbReference>
<dbReference type="Gene3D" id="3.90.1280.10">
    <property type="entry name" value="HSP33 redox switch-like"/>
    <property type="match status" value="1"/>
</dbReference>
<dbReference type="Proteomes" id="UP000294682">
    <property type="component" value="Unassembled WGS sequence"/>
</dbReference>
<evidence type="ECO:0000256" key="1">
    <source>
        <dbReference type="ARBA" id="ARBA00022490"/>
    </source>
</evidence>
<dbReference type="PIRSF" id="PIRSF005261">
    <property type="entry name" value="Heat_shock_Hsp33"/>
    <property type="match status" value="1"/>
</dbReference>
<dbReference type="EMBL" id="SLUK01000003">
    <property type="protein sequence ID" value="TCL44080.1"/>
    <property type="molecule type" value="Genomic_DNA"/>
</dbReference>
<keyword evidence="8" id="KW-1185">Reference proteome</keyword>
<proteinExistence type="inferred from homology"/>
<evidence type="ECO:0000313" key="7">
    <source>
        <dbReference type="EMBL" id="TCL44080.1"/>
    </source>
</evidence>
<dbReference type="PANTHER" id="PTHR30111:SF1">
    <property type="entry name" value="33 KDA CHAPERONIN"/>
    <property type="match status" value="1"/>
</dbReference>
<comment type="PTM">
    <text evidence="6">Under oxidizing conditions two disulfide bonds are formed involving the reactive cysteines. Under reducing conditions zinc is bound to the reactive cysteines and the protein is inactive.</text>
</comment>
<dbReference type="InterPro" id="IPR016153">
    <property type="entry name" value="Heat_shock_Hsp33_N"/>
</dbReference>
<dbReference type="PANTHER" id="PTHR30111">
    <property type="entry name" value="33 KDA CHAPERONIN"/>
    <property type="match status" value="1"/>
</dbReference>
<evidence type="ECO:0000256" key="5">
    <source>
        <dbReference type="ARBA" id="ARBA00023284"/>
    </source>
</evidence>
<name>A0A9X8Y8M1_9FIRM</name>
<dbReference type="GO" id="GO:0051082">
    <property type="term" value="F:unfolded protein binding"/>
    <property type="evidence" value="ECO:0007669"/>
    <property type="project" value="UniProtKB-UniRule"/>
</dbReference>
<keyword evidence="5 6" id="KW-0676">Redox-active center</keyword>
<dbReference type="HAMAP" id="MF_00117">
    <property type="entry name" value="HslO"/>
    <property type="match status" value="1"/>
</dbReference>
<keyword evidence="1 6" id="KW-0963">Cytoplasm</keyword>
<dbReference type="GO" id="GO:0042026">
    <property type="term" value="P:protein refolding"/>
    <property type="evidence" value="ECO:0007669"/>
    <property type="project" value="TreeGrafter"/>
</dbReference>
<dbReference type="InterPro" id="IPR016154">
    <property type="entry name" value="Heat_shock_Hsp33_C"/>
</dbReference>
<dbReference type="Pfam" id="PF01430">
    <property type="entry name" value="HSP33"/>
    <property type="match status" value="1"/>
</dbReference>